<dbReference type="Pfam" id="PF00006">
    <property type="entry name" value="ATP-synt_ab"/>
    <property type="match status" value="1"/>
</dbReference>
<organism evidence="14 15">
    <name type="scientific">Yoonia phaeophyticola</name>
    <dbReference type="NCBI Taxonomy" id="3137369"/>
    <lineage>
        <taxon>Bacteria</taxon>
        <taxon>Pseudomonadati</taxon>
        <taxon>Pseudomonadota</taxon>
        <taxon>Alphaproteobacteria</taxon>
        <taxon>Rhodobacterales</taxon>
        <taxon>Paracoccaceae</taxon>
        <taxon>Yoonia</taxon>
    </lineage>
</organism>
<dbReference type="NCBIfam" id="TIGR02546">
    <property type="entry name" value="III_secr_ATP"/>
    <property type="match status" value="1"/>
</dbReference>
<dbReference type="InterPro" id="IPR000194">
    <property type="entry name" value="ATPase_F1/V1/A1_a/bsu_nucl-bd"/>
</dbReference>
<protein>
    <recommendedName>
        <fullName evidence="11">Type 3 secretion system ATPase</fullName>
        <ecNumber evidence="10">7.4.2.8</ecNumber>
    </recommendedName>
</protein>
<dbReference type="CDD" id="cd01136">
    <property type="entry name" value="ATPase_flagellum-secretory_path_III"/>
    <property type="match status" value="1"/>
</dbReference>
<dbReference type="InterPro" id="IPR020003">
    <property type="entry name" value="ATPase_a/bsu_AS"/>
</dbReference>
<dbReference type="PANTHER" id="PTHR15184">
    <property type="entry name" value="ATP SYNTHASE"/>
    <property type="match status" value="1"/>
</dbReference>
<evidence type="ECO:0000256" key="10">
    <source>
        <dbReference type="ARBA" id="ARBA00024382"/>
    </source>
</evidence>
<dbReference type="EC" id="7.4.2.8" evidence="10"/>
<dbReference type="NCBIfam" id="TIGR01026">
    <property type="entry name" value="fliI_yscN"/>
    <property type="match status" value="1"/>
</dbReference>
<evidence type="ECO:0000256" key="8">
    <source>
        <dbReference type="ARBA" id="ARBA00023026"/>
    </source>
</evidence>
<dbReference type="InterPro" id="IPR003593">
    <property type="entry name" value="AAA+_ATPase"/>
</dbReference>
<evidence type="ECO:0000256" key="3">
    <source>
        <dbReference type="ARBA" id="ARBA00022490"/>
    </source>
</evidence>
<dbReference type="PROSITE" id="PS00152">
    <property type="entry name" value="ATPASE_ALPHA_BETA"/>
    <property type="match status" value="1"/>
</dbReference>
<proteinExistence type="inferred from homology"/>
<feature type="domain" description="AAA+ ATPase" evidence="13">
    <location>
        <begin position="183"/>
        <end position="364"/>
    </location>
</feature>
<evidence type="ECO:0000259" key="13">
    <source>
        <dbReference type="SMART" id="SM00382"/>
    </source>
</evidence>
<keyword evidence="5" id="KW-0067">ATP-binding</keyword>
<keyword evidence="8" id="KW-0843">Virulence</keyword>
<dbReference type="InterPro" id="IPR004100">
    <property type="entry name" value="ATPase_F1/V1/A1_a/bsu_N"/>
</dbReference>
<evidence type="ECO:0000256" key="5">
    <source>
        <dbReference type="ARBA" id="ARBA00022840"/>
    </source>
</evidence>
<dbReference type="RefSeq" id="WP_373636881.1">
    <property type="nucleotide sequence ID" value="NZ_CP150951.2"/>
</dbReference>
<dbReference type="InterPro" id="IPR013380">
    <property type="entry name" value="ATPase_T3SS_SctN"/>
</dbReference>
<dbReference type="InterPro" id="IPR040627">
    <property type="entry name" value="T3SS_ATPase_C"/>
</dbReference>
<evidence type="ECO:0000256" key="1">
    <source>
        <dbReference type="ARBA" id="ARBA00004496"/>
    </source>
</evidence>
<evidence type="ECO:0000256" key="6">
    <source>
        <dbReference type="ARBA" id="ARBA00022927"/>
    </source>
</evidence>
<dbReference type="Pfam" id="PF18269">
    <property type="entry name" value="T3SS_ATPase_C"/>
    <property type="match status" value="1"/>
</dbReference>
<name>A0ABZ3IEX8_9RHOB</name>
<evidence type="ECO:0000313" key="15">
    <source>
        <dbReference type="Proteomes" id="UP001440612"/>
    </source>
</evidence>
<comment type="subcellular location">
    <subcellularLocation>
        <location evidence="1">Cytoplasm</location>
    </subcellularLocation>
</comment>
<evidence type="ECO:0000313" key="14">
    <source>
        <dbReference type="EMBL" id="XFO63096.1"/>
    </source>
</evidence>
<dbReference type="InterPro" id="IPR027417">
    <property type="entry name" value="P-loop_NTPase"/>
</dbReference>
<keyword evidence="3" id="KW-0963">Cytoplasm</keyword>
<evidence type="ECO:0000256" key="9">
    <source>
        <dbReference type="ARBA" id="ARBA00024342"/>
    </source>
</evidence>
<keyword evidence="7" id="KW-1278">Translocase</keyword>
<dbReference type="PANTHER" id="PTHR15184:SF9">
    <property type="entry name" value="SPI-1 TYPE 3 SECRETION SYSTEM ATPASE"/>
    <property type="match status" value="1"/>
</dbReference>
<dbReference type="Gene3D" id="3.40.50.12240">
    <property type="match status" value="1"/>
</dbReference>
<evidence type="ECO:0000256" key="11">
    <source>
        <dbReference type="ARBA" id="ARBA00024442"/>
    </source>
</evidence>
<dbReference type="SUPFAM" id="SSF52540">
    <property type="entry name" value="P-loop containing nucleoside triphosphate hydrolases"/>
    <property type="match status" value="1"/>
</dbReference>
<dbReference type="CDD" id="cd18117">
    <property type="entry name" value="ATP-synt_flagellum-secretory_path_III_N"/>
    <property type="match status" value="1"/>
</dbReference>
<accession>A0ABZ3IEX8</accession>
<comment type="similarity">
    <text evidence="9">Belongs to the ATPase alpha/beta chains family. T3SS ATPase subfamily.</text>
</comment>
<dbReference type="InterPro" id="IPR050053">
    <property type="entry name" value="ATPase_alpha/beta_chains"/>
</dbReference>
<dbReference type="SMART" id="SM00382">
    <property type="entry name" value="AAA"/>
    <property type="match status" value="1"/>
</dbReference>
<evidence type="ECO:0000256" key="2">
    <source>
        <dbReference type="ARBA" id="ARBA00022448"/>
    </source>
</evidence>
<dbReference type="NCBIfam" id="NF005391">
    <property type="entry name" value="PRK06936.1"/>
    <property type="match status" value="1"/>
</dbReference>
<dbReference type="InterPro" id="IPR005714">
    <property type="entry name" value="ATPase_T3SS_FliI/YscN"/>
</dbReference>
<sequence>MTDQAPFEDIQDVSAARLDLIGKRIGSFSGALRETIAENDLYAMSGRVTKVIGTIIHAVVKDVQVGEIVELFTRETGARLLAEVVGFLNNEALLSPIGETQGVAPKTEVYPTGRVQRVPVGQGLRGRVLDGLGNFIDGKDTPFVAETTYPVYQDPPDPMTRRIIDTPLPTGIRAIDGLLTTGEGQRMGIFAAAGGGKSTLLSMLVKGAAVDITVLALIGERGREVREFIEHDLGPEGMKNTVLVVATSDKSSMERAKAAFVATSIAEYFRDQGQKVLFLMDSVTRFARAQREIGLAAGEPPTRRGFPPSVFANLPKLMERVGMNDKGSITAMYTVLVEGDDMNEPVADETRSILDGHIVLSRKLASAYHYPAIDVLASKSRVMDIVVQDDQKQAAGEVNSLLAAYQDVELLVKIGEYQRGSDPKSDRAIDKNTHINAFLRQRTDEFDSFDDVVAKLRQVAA</sequence>
<evidence type="ECO:0000256" key="4">
    <source>
        <dbReference type="ARBA" id="ARBA00022741"/>
    </source>
</evidence>
<evidence type="ECO:0000256" key="7">
    <source>
        <dbReference type="ARBA" id="ARBA00022967"/>
    </source>
</evidence>
<keyword evidence="6" id="KW-0653">Protein transport</keyword>
<dbReference type="EMBL" id="CP150951">
    <property type="protein sequence ID" value="XFO63096.1"/>
    <property type="molecule type" value="Genomic_DNA"/>
</dbReference>
<evidence type="ECO:0000256" key="12">
    <source>
        <dbReference type="ARBA" id="ARBA00034006"/>
    </source>
</evidence>
<reference evidence="15" key="1">
    <citation type="submission" date="2024-04" db="EMBL/GenBank/DDBJ databases">
        <title>Phylogenomic analyses of a clade within the roseobacter group suggest taxonomic reassignments of species of the genera Aestuariivita, Citreicella, Loktanella, Nautella, Pelagibaca, Ruegeria, Thalassobius, Thiobacimonas and Tropicibacter, and the proposal o.</title>
        <authorList>
            <person name="Jeon C.O."/>
        </authorList>
    </citation>
    <scope>NUCLEOTIDE SEQUENCE [LARGE SCALE GENOMIC DNA]</scope>
    <source>
        <strain evidence="15">BS5-3</strain>
    </source>
</reference>
<gene>
    <name evidence="14" type="primary">sctN</name>
    <name evidence="14" type="ORF">AABB29_00500</name>
</gene>
<keyword evidence="15" id="KW-1185">Reference proteome</keyword>
<dbReference type="Pfam" id="PF02874">
    <property type="entry name" value="ATP-synt_ab_N"/>
    <property type="match status" value="1"/>
</dbReference>
<keyword evidence="2" id="KW-0813">Transport</keyword>
<comment type="catalytic activity">
    <reaction evidence="12">
        <text>ATP + H2O + cellular proteinSide 1 = ADP + phosphate + cellular proteinSide 2.</text>
        <dbReference type="EC" id="7.4.2.8"/>
    </reaction>
</comment>
<dbReference type="Proteomes" id="UP001440612">
    <property type="component" value="Chromosome"/>
</dbReference>
<keyword evidence="4" id="KW-0547">Nucleotide-binding</keyword>